<feature type="region of interest" description="Disordered" evidence="1">
    <location>
        <begin position="221"/>
        <end position="253"/>
    </location>
</feature>
<feature type="compositionally biased region" description="Low complexity" evidence="1">
    <location>
        <begin position="224"/>
        <end position="235"/>
    </location>
</feature>
<reference evidence="2 3" key="1">
    <citation type="submission" date="2014-06" db="EMBL/GenBank/DDBJ databases">
        <authorList>
            <person name="Swart Estienne"/>
        </authorList>
    </citation>
    <scope>NUCLEOTIDE SEQUENCE [LARGE SCALE GENOMIC DNA]</scope>
    <source>
        <strain evidence="2 3">130c</strain>
    </source>
</reference>
<organism evidence="2 3">
    <name type="scientific">Stylonychia lemnae</name>
    <name type="common">Ciliate</name>
    <dbReference type="NCBI Taxonomy" id="5949"/>
    <lineage>
        <taxon>Eukaryota</taxon>
        <taxon>Sar</taxon>
        <taxon>Alveolata</taxon>
        <taxon>Ciliophora</taxon>
        <taxon>Intramacronucleata</taxon>
        <taxon>Spirotrichea</taxon>
        <taxon>Stichotrichia</taxon>
        <taxon>Sporadotrichida</taxon>
        <taxon>Oxytrichidae</taxon>
        <taxon>Stylonychinae</taxon>
        <taxon>Stylonychia</taxon>
    </lineage>
</organism>
<dbReference type="EMBL" id="CCKQ01001611">
    <property type="protein sequence ID" value="CDW72722.1"/>
    <property type="molecule type" value="Genomic_DNA"/>
</dbReference>
<evidence type="ECO:0000313" key="2">
    <source>
        <dbReference type="EMBL" id="CDW72722.1"/>
    </source>
</evidence>
<feature type="compositionally biased region" description="Polar residues" evidence="1">
    <location>
        <begin position="236"/>
        <end position="253"/>
    </location>
</feature>
<protein>
    <submittedName>
        <fullName evidence="2">Uncharacterized protein</fullName>
    </submittedName>
</protein>
<proteinExistence type="predicted"/>
<accession>A0A077ZS66</accession>
<sequence>MDQQSQTQKIITAIDELKVLSKNDLIEQLKLIHQLKLKEAVDFEKKIAKLEKSRKQIAADNINQQKKILSMEQVLKQKKIKKDSYKSKYIKEHQQMLKLSQDIKQLQNSAFQTQELVKQKEEQEVYLIKLIDEVTLQNLRIQQQIEQSILNFKSQVQDLKDSFFSSDFDKNRSESIHSMESFITKASTFASSETSRKSAISGATYNKESIHSLETIKEDLQEKSSSTASVVSSQSDLKNTNISSEKNLPQQNDPLEFNQEEIQTDRSTLIGTLESSSSTHKSSSRSKEELSSQNSIRPRNAQKEEFVLLVNNHIKDTVQNLKLNDDLSVIRKKLDLQFQYNFINNNNDSSKNDQIINQKEEKNYNLNQIVNKKHEINVVTSHPSYFKQLIVPMQ</sequence>
<gene>
    <name evidence="2" type="primary">Contig2856.g3060</name>
    <name evidence="2" type="ORF">STYLEM_1686</name>
</gene>
<dbReference type="Proteomes" id="UP000039865">
    <property type="component" value="Unassembled WGS sequence"/>
</dbReference>
<keyword evidence="3" id="KW-1185">Reference proteome</keyword>
<dbReference type="InParanoid" id="A0A077ZS66"/>
<dbReference type="AlphaFoldDB" id="A0A077ZS66"/>
<evidence type="ECO:0000313" key="3">
    <source>
        <dbReference type="Proteomes" id="UP000039865"/>
    </source>
</evidence>
<name>A0A077ZS66_STYLE</name>
<feature type="region of interest" description="Disordered" evidence="1">
    <location>
        <begin position="269"/>
        <end position="298"/>
    </location>
</feature>
<evidence type="ECO:0000256" key="1">
    <source>
        <dbReference type="SAM" id="MobiDB-lite"/>
    </source>
</evidence>